<dbReference type="PANTHER" id="PTHR30441">
    <property type="entry name" value="DUF748 DOMAIN-CONTAINING PROTEIN"/>
    <property type="match status" value="1"/>
</dbReference>
<dbReference type="EMBL" id="VWSF01000007">
    <property type="protein sequence ID" value="KAA5546427.1"/>
    <property type="molecule type" value="Genomic_DNA"/>
</dbReference>
<keyword evidence="2" id="KW-1185">Reference proteome</keyword>
<proteinExistence type="predicted"/>
<sequence>MWKTLKKPYKIVLGIILLLLIFRLALPGMVKHYVNKSLDELPGYNGRVADVDLHLYRGAYTLDELVLIEEKGNPKYPFLRIQRTSLAIEWKSVFKGRLVGEVLLENPQLNIVFSSGNKASGNEPTREHWTETVKDLMPITINRLVVNNGKLAYLDFIANPDVKLHINSTQLIALNLANVENTGNKLPSTVTLTGKSIGGGTLKGNMKVNALKEIPDFNLDMQLTNVNLTSLNSFIKAYGKFDVERGQMDMYSEVKLTNGQLDGYIKPFFENIKVLNWKKDKKEEGFLHAAKEAIIGLFTEAAENQPRDQIATVVPISGHINQPNTDNWKTFVNVLKHAFINAFNKGIEGKIQG</sequence>
<comment type="caution">
    <text evidence="1">The sequence shown here is derived from an EMBL/GenBank/DDBJ whole genome shotgun (WGS) entry which is preliminary data.</text>
</comment>
<organism evidence="1 2">
    <name type="scientific">Adhaeribacter rhizoryzae</name>
    <dbReference type="NCBI Taxonomy" id="2607907"/>
    <lineage>
        <taxon>Bacteria</taxon>
        <taxon>Pseudomonadati</taxon>
        <taxon>Bacteroidota</taxon>
        <taxon>Cytophagia</taxon>
        <taxon>Cytophagales</taxon>
        <taxon>Hymenobacteraceae</taxon>
        <taxon>Adhaeribacter</taxon>
    </lineage>
</organism>
<dbReference type="GO" id="GO:0090313">
    <property type="term" value="P:regulation of protein targeting to membrane"/>
    <property type="evidence" value="ECO:0007669"/>
    <property type="project" value="TreeGrafter"/>
</dbReference>
<name>A0A5M6DFT8_9BACT</name>
<protein>
    <submittedName>
        <fullName evidence="1">DUF748 domain-containing protein</fullName>
    </submittedName>
</protein>
<dbReference type="RefSeq" id="WP_150088474.1">
    <property type="nucleotide sequence ID" value="NZ_VWSF01000007.1"/>
</dbReference>
<evidence type="ECO:0000313" key="2">
    <source>
        <dbReference type="Proteomes" id="UP000323426"/>
    </source>
</evidence>
<dbReference type="InterPro" id="IPR052894">
    <property type="entry name" value="AsmA-related"/>
</dbReference>
<dbReference type="AlphaFoldDB" id="A0A5M6DFT8"/>
<accession>A0A5M6DFT8</accession>
<dbReference type="InterPro" id="IPR008023">
    <property type="entry name" value="DUF748"/>
</dbReference>
<dbReference type="PANTHER" id="PTHR30441:SF8">
    <property type="entry name" value="DUF748 DOMAIN-CONTAINING PROTEIN"/>
    <property type="match status" value="1"/>
</dbReference>
<dbReference type="Pfam" id="PF05359">
    <property type="entry name" value="DUF748"/>
    <property type="match status" value="1"/>
</dbReference>
<gene>
    <name evidence="1" type="ORF">F0145_11080</name>
</gene>
<dbReference type="GO" id="GO:0005886">
    <property type="term" value="C:plasma membrane"/>
    <property type="evidence" value="ECO:0007669"/>
    <property type="project" value="TreeGrafter"/>
</dbReference>
<reference evidence="1 2" key="1">
    <citation type="submission" date="2019-09" db="EMBL/GenBank/DDBJ databases">
        <title>Genome sequence and assembly of Adhaeribacter sp.</title>
        <authorList>
            <person name="Chhetri G."/>
        </authorList>
    </citation>
    <scope>NUCLEOTIDE SEQUENCE [LARGE SCALE GENOMIC DNA]</scope>
    <source>
        <strain evidence="1 2">DK36</strain>
    </source>
</reference>
<evidence type="ECO:0000313" key="1">
    <source>
        <dbReference type="EMBL" id="KAA5546427.1"/>
    </source>
</evidence>
<dbReference type="Proteomes" id="UP000323426">
    <property type="component" value="Unassembled WGS sequence"/>
</dbReference>